<dbReference type="PANTHER" id="PTHR12215:SF10">
    <property type="entry name" value="L-AMINOADIPATE-SEMIALDEHYDE DEHYDROGENASE-PHOSPHOPANTETHEINYL TRANSFERASE"/>
    <property type="match status" value="1"/>
</dbReference>
<evidence type="ECO:0000259" key="3">
    <source>
        <dbReference type="Pfam" id="PF22624"/>
    </source>
</evidence>
<feature type="domain" description="4'-phosphopantetheinyl transferase N-terminal" evidence="3">
    <location>
        <begin position="66"/>
        <end position="153"/>
    </location>
</feature>
<dbReference type="GO" id="GO:0019878">
    <property type="term" value="P:lysine biosynthetic process via aminoadipic acid"/>
    <property type="evidence" value="ECO:0007669"/>
    <property type="project" value="TreeGrafter"/>
</dbReference>
<dbReference type="STRING" id="1047168.A0A0F4GER9"/>
<dbReference type="SUPFAM" id="SSF56214">
    <property type="entry name" value="4'-phosphopantetheinyl transferase"/>
    <property type="match status" value="2"/>
</dbReference>
<keyword evidence="5" id="KW-1185">Reference proteome</keyword>
<dbReference type="InterPro" id="IPR050559">
    <property type="entry name" value="P-Pant_transferase_sf"/>
</dbReference>
<proteinExistence type="predicted"/>
<evidence type="ECO:0000313" key="4">
    <source>
        <dbReference type="EMBL" id="KJX95452.1"/>
    </source>
</evidence>
<comment type="caution">
    <text evidence="4">The sequence shown here is derived from an EMBL/GenBank/DDBJ whole genome shotgun (WGS) entry which is preliminary data.</text>
</comment>
<evidence type="ECO:0000256" key="2">
    <source>
        <dbReference type="ARBA" id="ARBA00022679"/>
    </source>
</evidence>
<dbReference type="EMBL" id="LAFY01004072">
    <property type="protein sequence ID" value="KJX95452.1"/>
    <property type="molecule type" value="Genomic_DNA"/>
</dbReference>
<dbReference type="Proteomes" id="UP000033647">
    <property type="component" value="Unassembled WGS sequence"/>
</dbReference>
<dbReference type="InterPro" id="IPR055066">
    <property type="entry name" value="AASDHPPT_N"/>
</dbReference>
<dbReference type="EC" id="2.7.8.7" evidence="1"/>
<keyword evidence="2" id="KW-0808">Transferase</keyword>
<dbReference type="GO" id="GO:0008897">
    <property type="term" value="F:holo-[acyl-carrier-protein] synthase activity"/>
    <property type="evidence" value="ECO:0007669"/>
    <property type="project" value="UniProtKB-EC"/>
</dbReference>
<evidence type="ECO:0000313" key="5">
    <source>
        <dbReference type="Proteomes" id="UP000033647"/>
    </source>
</evidence>
<reference evidence="4 5" key="1">
    <citation type="submission" date="2015-03" db="EMBL/GenBank/DDBJ databases">
        <title>RNA-seq based gene annotation and comparative genomics of four Zymoseptoria species reveal species-specific pathogenicity related genes and transposable element activity.</title>
        <authorList>
            <person name="Grandaubert J."/>
            <person name="Bhattacharyya A."/>
            <person name="Stukenbrock E.H."/>
        </authorList>
    </citation>
    <scope>NUCLEOTIDE SEQUENCE [LARGE SCALE GENOMIC DNA]</scope>
    <source>
        <strain evidence="4 5">Zb18110</strain>
    </source>
</reference>
<dbReference type="Gene3D" id="3.90.470.20">
    <property type="entry name" value="4'-phosphopantetheinyl transferase domain"/>
    <property type="match status" value="2"/>
</dbReference>
<dbReference type="GO" id="GO:0005829">
    <property type="term" value="C:cytosol"/>
    <property type="evidence" value="ECO:0007669"/>
    <property type="project" value="TreeGrafter"/>
</dbReference>
<dbReference type="OrthoDB" id="26719at2759"/>
<dbReference type="GO" id="GO:0000287">
    <property type="term" value="F:magnesium ion binding"/>
    <property type="evidence" value="ECO:0007669"/>
    <property type="project" value="InterPro"/>
</dbReference>
<evidence type="ECO:0000256" key="1">
    <source>
        <dbReference type="ARBA" id="ARBA00013172"/>
    </source>
</evidence>
<dbReference type="PANTHER" id="PTHR12215">
    <property type="entry name" value="PHOSPHOPANTETHEINE TRANSFERASE"/>
    <property type="match status" value="1"/>
</dbReference>
<name>A0A0F4GER9_9PEZI</name>
<dbReference type="AlphaFoldDB" id="A0A0F4GER9"/>
<dbReference type="Pfam" id="PF22624">
    <property type="entry name" value="AASDHPPT_N"/>
    <property type="match status" value="1"/>
</dbReference>
<accession>A0A0F4GER9</accession>
<sequence>MAQQLQSLSDSLPSVSTLVNGITNAFHNATSLVSGAPDAGEITCWLIDTRKLWPGTKIWDAPGAAEAMALISVAEQNAISTKMFIQDARMSLASALIKRLYISRTLDIPWKDVVFARKGDAQHGKPCVVDVAGKPIEGIDFNVSHQAGLVTLIGWNGKQRHSYSSEGIIEGSVNTPAAEDFDTNVMVGTDIVCVHERNDDRTIEEEGLESWVDTFDFVFSDEERWSMKFDVDYVTLADGNILSKEELGRHDRCVQRNRNLAVTTKEGEAITLNSNRIIEAKLRRFYTYFCYKEAYIKLAGEALLAPWLKELEFFNVRSPKPADPPQKNGFSQWGEEVDDVEVHLKGEEVGDVRMNITAFDTNHMVSTAIQGKIKGIKVPRFSSIDLQKDILDYAHQHLKIAPTTHTLAASDDAKDHVSCLI</sequence>
<protein>
    <recommendedName>
        <fullName evidence="1">holo-[acyl-carrier-protein] synthase</fullName>
        <ecNumber evidence="1">2.7.8.7</ecNumber>
    </recommendedName>
</protein>
<dbReference type="InterPro" id="IPR037143">
    <property type="entry name" value="4-PPantetheinyl_Trfase_dom_sf"/>
</dbReference>
<organism evidence="4 5">
    <name type="scientific">Zymoseptoria brevis</name>
    <dbReference type="NCBI Taxonomy" id="1047168"/>
    <lineage>
        <taxon>Eukaryota</taxon>
        <taxon>Fungi</taxon>
        <taxon>Dikarya</taxon>
        <taxon>Ascomycota</taxon>
        <taxon>Pezizomycotina</taxon>
        <taxon>Dothideomycetes</taxon>
        <taxon>Dothideomycetidae</taxon>
        <taxon>Mycosphaerellales</taxon>
        <taxon>Mycosphaerellaceae</taxon>
        <taxon>Zymoseptoria</taxon>
    </lineage>
</organism>
<gene>
    <name evidence="4" type="ORF">TI39_contig4112g00027</name>
</gene>